<comment type="subcellular location">
    <subcellularLocation>
        <location evidence="1">Membrane</location>
    </subcellularLocation>
</comment>
<dbReference type="RefSeq" id="WP_303544049.1">
    <property type="nucleotide sequence ID" value="NZ_JAUOTP010000007.1"/>
</dbReference>
<reference evidence="6" key="1">
    <citation type="submission" date="2023-07" db="EMBL/GenBank/DDBJ databases">
        <authorList>
            <person name="Kim M."/>
        </authorList>
    </citation>
    <scope>NUCLEOTIDE SEQUENCE</scope>
    <source>
        <strain evidence="6">BIUV-7</strain>
    </source>
</reference>
<sequence>MSKLILAAALLATATPAFAQSADPSSWTGFYVGGRAGYSFQPGDGDETVLFDNNLDGNFGDTVRTTTGANAFSPGFCGGGARSAVAANGCTKDNDNLEFALHAGYDFDLGGFVVGGLAEIGMGYAEDSVTAFSTTPANYTWTRRMAENYGLRARAGYAFGAERNTLVYGTGGVVWAKMDNSFRSSNRANAYQDLSDDKVMGWRAGGGVEQRVHKNLSIGLQFLHTSLKDDGARLRVSRGAQPVTNPFILVNANGTDFARSHSRFVTNNVSATANFRF</sequence>
<dbReference type="InterPro" id="IPR051692">
    <property type="entry name" value="OMP-like"/>
</dbReference>
<dbReference type="EMBL" id="JAUOTP010000007">
    <property type="protein sequence ID" value="MDO6415710.1"/>
    <property type="molecule type" value="Genomic_DNA"/>
</dbReference>
<comment type="caution">
    <text evidence="6">The sequence shown here is derived from an EMBL/GenBank/DDBJ whole genome shotgun (WGS) entry which is preliminary data.</text>
</comment>
<dbReference type="Pfam" id="PF13505">
    <property type="entry name" value="OMP_b-brl"/>
    <property type="match status" value="1"/>
</dbReference>
<dbReference type="PANTHER" id="PTHR34001">
    <property type="entry name" value="BLL7405 PROTEIN"/>
    <property type="match status" value="1"/>
</dbReference>
<keyword evidence="3" id="KW-0472">Membrane</keyword>
<evidence type="ECO:0000256" key="4">
    <source>
        <dbReference type="SAM" id="SignalP"/>
    </source>
</evidence>
<organism evidence="6 7">
    <name type="scientific">Sphingomonas natans</name>
    <dbReference type="NCBI Taxonomy" id="3063330"/>
    <lineage>
        <taxon>Bacteria</taxon>
        <taxon>Pseudomonadati</taxon>
        <taxon>Pseudomonadota</taxon>
        <taxon>Alphaproteobacteria</taxon>
        <taxon>Sphingomonadales</taxon>
        <taxon>Sphingomonadaceae</taxon>
        <taxon>Sphingomonas</taxon>
    </lineage>
</organism>
<dbReference type="InterPro" id="IPR027385">
    <property type="entry name" value="Beta-barrel_OMP"/>
</dbReference>
<evidence type="ECO:0000256" key="2">
    <source>
        <dbReference type="ARBA" id="ARBA00022729"/>
    </source>
</evidence>
<accession>A0ABT8YDN5</accession>
<feature type="signal peptide" evidence="4">
    <location>
        <begin position="1"/>
        <end position="19"/>
    </location>
</feature>
<evidence type="ECO:0000259" key="5">
    <source>
        <dbReference type="Pfam" id="PF13505"/>
    </source>
</evidence>
<evidence type="ECO:0000256" key="1">
    <source>
        <dbReference type="ARBA" id="ARBA00004370"/>
    </source>
</evidence>
<keyword evidence="7" id="KW-1185">Reference proteome</keyword>
<dbReference type="InterPro" id="IPR036709">
    <property type="entry name" value="Autotransporte_beta_dom_sf"/>
</dbReference>
<dbReference type="PANTHER" id="PTHR34001:SF3">
    <property type="entry name" value="BLL7405 PROTEIN"/>
    <property type="match status" value="1"/>
</dbReference>
<dbReference type="Proteomes" id="UP001169764">
    <property type="component" value="Unassembled WGS sequence"/>
</dbReference>
<evidence type="ECO:0000313" key="6">
    <source>
        <dbReference type="EMBL" id="MDO6415710.1"/>
    </source>
</evidence>
<proteinExistence type="predicted"/>
<gene>
    <name evidence="6" type="ORF">Q4F19_15070</name>
</gene>
<dbReference type="Gene3D" id="2.40.160.20">
    <property type="match status" value="1"/>
</dbReference>
<feature type="domain" description="Outer membrane protein beta-barrel" evidence="5">
    <location>
        <begin position="6"/>
        <end position="229"/>
    </location>
</feature>
<feature type="chain" id="PRO_5046313479" evidence="4">
    <location>
        <begin position="20"/>
        <end position="277"/>
    </location>
</feature>
<name>A0ABT8YDN5_9SPHN</name>
<keyword evidence="2 4" id="KW-0732">Signal</keyword>
<evidence type="ECO:0000313" key="7">
    <source>
        <dbReference type="Proteomes" id="UP001169764"/>
    </source>
</evidence>
<evidence type="ECO:0000256" key="3">
    <source>
        <dbReference type="ARBA" id="ARBA00023136"/>
    </source>
</evidence>
<protein>
    <submittedName>
        <fullName evidence="6">Outer membrane beta-barrel protein</fullName>
    </submittedName>
</protein>
<dbReference type="SUPFAM" id="SSF103515">
    <property type="entry name" value="Autotransporter"/>
    <property type="match status" value="1"/>
</dbReference>